<proteinExistence type="inferred from homology"/>
<evidence type="ECO:0000256" key="4">
    <source>
        <dbReference type="ARBA" id="ARBA00022448"/>
    </source>
</evidence>
<dbReference type="PANTHER" id="PTHR28032:SF1">
    <property type="entry name" value="FI02826P"/>
    <property type="match status" value="1"/>
</dbReference>
<comment type="subcellular location">
    <subcellularLocation>
        <location evidence="9">Cytoplasm</location>
    </subcellularLocation>
    <subcellularLocation>
        <location evidence="9">Nucleus</location>
    </subcellularLocation>
</comment>
<gene>
    <name evidence="11" type="ORF">NA57DRAFT_65091</name>
</gene>
<dbReference type="GO" id="GO:0031965">
    <property type="term" value="C:nuclear membrane"/>
    <property type="evidence" value="ECO:0007669"/>
    <property type="project" value="TreeGrafter"/>
</dbReference>
<evidence type="ECO:0000313" key="11">
    <source>
        <dbReference type="EMBL" id="KAF2100647.1"/>
    </source>
</evidence>
<comment type="similarity">
    <text evidence="1 9">Belongs to the cut8/STS1 family.</text>
</comment>
<keyword evidence="5 9" id="KW-0963">Cytoplasm</keyword>
<dbReference type="GO" id="GO:0070628">
    <property type="term" value="F:proteasome binding"/>
    <property type="evidence" value="ECO:0007669"/>
    <property type="project" value="TreeGrafter"/>
</dbReference>
<name>A0A9P4MAS2_9PEZI</name>
<dbReference type="GO" id="GO:0031144">
    <property type="term" value="P:proteasome localization"/>
    <property type="evidence" value="ECO:0007669"/>
    <property type="project" value="UniProtKB-UniRule"/>
</dbReference>
<protein>
    <recommendedName>
        <fullName evidence="3 9">Tethering factor for nuclear proteasome STS1</fullName>
    </recommendedName>
</protein>
<evidence type="ECO:0000256" key="3">
    <source>
        <dbReference type="ARBA" id="ARBA00016204"/>
    </source>
</evidence>
<evidence type="ECO:0000313" key="12">
    <source>
        <dbReference type="Proteomes" id="UP000799772"/>
    </source>
</evidence>
<dbReference type="Pfam" id="PF08559">
    <property type="entry name" value="Cut8"/>
    <property type="match status" value="1"/>
</dbReference>
<comment type="subunit">
    <text evidence="2 9">Binds the proteasome.</text>
</comment>
<dbReference type="InterPro" id="IPR038422">
    <property type="entry name" value="Cut8/Sts1_sf"/>
</dbReference>
<feature type="compositionally biased region" description="Polar residues" evidence="10">
    <location>
        <begin position="50"/>
        <end position="71"/>
    </location>
</feature>
<evidence type="ECO:0000256" key="6">
    <source>
        <dbReference type="ARBA" id="ARBA00022927"/>
    </source>
</evidence>
<organism evidence="11 12">
    <name type="scientific">Rhizodiscina lignyota</name>
    <dbReference type="NCBI Taxonomy" id="1504668"/>
    <lineage>
        <taxon>Eukaryota</taxon>
        <taxon>Fungi</taxon>
        <taxon>Dikarya</taxon>
        <taxon>Ascomycota</taxon>
        <taxon>Pezizomycotina</taxon>
        <taxon>Dothideomycetes</taxon>
        <taxon>Pleosporomycetidae</taxon>
        <taxon>Aulographales</taxon>
        <taxon>Rhizodiscinaceae</taxon>
        <taxon>Rhizodiscina</taxon>
    </lineage>
</organism>
<evidence type="ECO:0000256" key="1">
    <source>
        <dbReference type="ARBA" id="ARBA00006199"/>
    </source>
</evidence>
<evidence type="ECO:0000256" key="7">
    <source>
        <dbReference type="ARBA" id="ARBA00023242"/>
    </source>
</evidence>
<dbReference type="Proteomes" id="UP000799772">
    <property type="component" value="Unassembled WGS sequence"/>
</dbReference>
<evidence type="ECO:0000256" key="10">
    <source>
        <dbReference type="SAM" id="MobiDB-lite"/>
    </source>
</evidence>
<dbReference type="FunFam" id="1.20.58.1590:FF:000001">
    <property type="entry name" value="Tethering factor for nuclear proteasome STS1"/>
    <property type="match status" value="1"/>
</dbReference>
<keyword evidence="12" id="KW-1185">Reference proteome</keyword>
<evidence type="ECO:0000256" key="9">
    <source>
        <dbReference type="RuleBase" id="RU368013"/>
    </source>
</evidence>
<dbReference type="GO" id="GO:0005737">
    <property type="term" value="C:cytoplasm"/>
    <property type="evidence" value="ECO:0007669"/>
    <property type="project" value="UniProtKB-SubCell"/>
</dbReference>
<dbReference type="AlphaFoldDB" id="A0A9P4MAS2"/>
<evidence type="ECO:0000256" key="8">
    <source>
        <dbReference type="ARBA" id="ARBA00025651"/>
    </source>
</evidence>
<comment type="caution">
    <text evidence="11">The sequence shown here is derived from an EMBL/GenBank/DDBJ whole genome shotgun (WGS) entry which is preliminary data.</text>
</comment>
<dbReference type="OrthoDB" id="10061064at2759"/>
<evidence type="ECO:0000256" key="5">
    <source>
        <dbReference type="ARBA" id="ARBA00022490"/>
    </source>
</evidence>
<keyword evidence="7 9" id="KW-0539">Nucleus</keyword>
<dbReference type="EMBL" id="ML978124">
    <property type="protein sequence ID" value="KAF2100647.1"/>
    <property type="molecule type" value="Genomic_DNA"/>
</dbReference>
<feature type="region of interest" description="Disordered" evidence="10">
    <location>
        <begin position="1"/>
        <end position="78"/>
    </location>
</feature>
<dbReference type="InterPro" id="IPR013868">
    <property type="entry name" value="Cut8/Sts1_fam"/>
</dbReference>
<reference evidence="11" key="1">
    <citation type="journal article" date="2020" name="Stud. Mycol.">
        <title>101 Dothideomycetes genomes: a test case for predicting lifestyles and emergence of pathogens.</title>
        <authorList>
            <person name="Haridas S."/>
            <person name="Albert R."/>
            <person name="Binder M."/>
            <person name="Bloem J."/>
            <person name="Labutti K."/>
            <person name="Salamov A."/>
            <person name="Andreopoulos B."/>
            <person name="Baker S."/>
            <person name="Barry K."/>
            <person name="Bills G."/>
            <person name="Bluhm B."/>
            <person name="Cannon C."/>
            <person name="Castanera R."/>
            <person name="Culley D."/>
            <person name="Daum C."/>
            <person name="Ezra D."/>
            <person name="Gonzalez J."/>
            <person name="Henrissat B."/>
            <person name="Kuo A."/>
            <person name="Liang C."/>
            <person name="Lipzen A."/>
            <person name="Lutzoni F."/>
            <person name="Magnuson J."/>
            <person name="Mondo S."/>
            <person name="Nolan M."/>
            <person name="Ohm R."/>
            <person name="Pangilinan J."/>
            <person name="Park H.-J."/>
            <person name="Ramirez L."/>
            <person name="Alfaro M."/>
            <person name="Sun H."/>
            <person name="Tritt A."/>
            <person name="Yoshinaga Y."/>
            <person name="Zwiers L.-H."/>
            <person name="Turgeon B."/>
            <person name="Goodwin S."/>
            <person name="Spatafora J."/>
            <person name="Crous P."/>
            <person name="Grigoriev I."/>
        </authorList>
    </citation>
    <scope>NUCLEOTIDE SEQUENCE</scope>
    <source>
        <strain evidence="11">CBS 133067</strain>
    </source>
</reference>
<dbReference type="GO" id="GO:0071630">
    <property type="term" value="P:nuclear protein quality control by the ubiquitin-proteasome system"/>
    <property type="evidence" value="ECO:0007669"/>
    <property type="project" value="UniProtKB-UniRule"/>
</dbReference>
<accession>A0A9P4MAS2</accession>
<comment type="function">
    <text evidence="8 9">Involved in ubiquitin-mediated protein degradation. Regulatory factor in the ubiquitin/proteasome pathway that controls the turnover of proteasome substrates. Targets proteasomes to the nucleus and facilitates the degradation of nuclear proteins.</text>
</comment>
<keyword evidence="4 9" id="KW-0813">Transport</keyword>
<dbReference type="GO" id="GO:0015031">
    <property type="term" value="P:protein transport"/>
    <property type="evidence" value="ECO:0007669"/>
    <property type="project" value="UniProtKB-UniRule"/>
</dbReference>
<evidence type="ECO:0000256" key="2">
    <source>
        <dbReference type="ARBA" id="ARBA00011464"/>
    </source>
</evidence>
<sequence length="315" mass="34642">MTSILATPSHFRRSPTRSLGVFNTPSPSMTGSRKRKADDEGDNDMRMSASPLSSPSIPNQSLPTHHSSSSRTPKRLRTNLIGRPLSVPRLLETLDLAETRTLLRQIVERHPEMTQSVVSLAPRPSVSSVVSILHNYEAELRKAFPFGGSQSSDYAYNRVRQPLMQLLDALKDYTPHFLPPNEPQTSTSLNYLDHATEVIHRLPEWDSFAHSRHKAEAYEEVAKAWAVVVREAAKRGGGIQLLNGGWDQKIARHNEMSGGKMEDAVNELKSSLGWMSGGGFPGQLGAGQGDGMSIRQQLLNGTYGLGSSPVRVGPW</sequence>
<dbReference type="Gene3D" id="1.20.58.1590">
    <property type="entry name" value="Tethering factor for nuclear proteasome Cut8/Sts1"/>
    <property type="match status" value="1"/>
</dbReference>
<keyword evidence="6 9" id="KW-0653">Protein transport</keyword>
<dbReference type="PANTHER" id="PTHR28032">
    <property type="entry name" value="FI02826P"/>
    <property type="match status" value="1"/>
</dbReference>
<feature type="compositionally biased region" description="Polar residues" evidence="10">
    <location>
        <begin position="21"/>
        <end position="31"/>
    </location>
</feature>